<feature type="coiled-coil region" evidence="2">
    <location>
        <begin position="147"/>
        <end position="174"/>
    </location>
</feature>
<proteinExistence type="inferred from homology"/>
<comment type="caution">
    <text evidence="5">The sequence shown here is derived from an EMBL/GenBank/DDBJ whole genome shotgun (WGS) entry which is preliminary data.</text>
</comment>
<gene>
    <name evidence="5" type="ORF">RND81_09G220300</name>
</gene>
<dbReference type="AlphaFoldDB" id="A0AAW1IQ48"/>
<comment type="similarity">
    <text evidence="1">Belongs to the GeBP family.</text>
</comment>
<evidence type="ECO:0000313" key="6">
    <source>
        <dbReference type="Proteomes" id="UP001443914"/>
    </source>
</evidence>
<dbReference type="PANTHER" id="PTHR31662:SF1">
    <property type="entry name" value="OS01G0249900 PROTEIN"/>
    <property type="match status" value="1"/>
</dbReference>
<organism evidence="5 6">
    <name type="scientific">Saponaria officinalis</name>
    <name type="common">Common soapwort</name>
    <name type="synonym">Lychnis saponaria</name>
    <dbReference type="NCBI Taxonomy" id="3572"/>
    <lineage>
        <taxon>Eukaryota</taxon>
        <taxon>Viridiplantae</taxon>
        <taxon>Streptophyta</taxon>
        <taxon>Embryophyta</taxon>
        <taxon>Tracheophyta</taxon>
        <taxon>Spermatophyta</taxon>
        <taxon>Magnoliopsida</taxon>
        <taxon>eudicotyledons</taxon>
        <taxon>Gunneridae</taxon>
        <taxon>Pentapetalae</taxon>
        <taxon>Caryophyllales</taxon>
        <taxon>Caryophyllaceae</taxon>
        <taxon>Caryophylleae</taxon>
        <taxon>Saponaria</taxon>
    </lineage>
</organism>
<feature type="region of interest" description="Disordered" evidence="3">
    <location>
        <begin position="229"/>
        <end position="253"/>
    </location>
</feature>
<evidence type="ECO:0000256" key="1">
    <source>
        <dbReference type="ARBA" id="ARBA00010820"/>
    </source>
</evidence>
<keyword evidence="6" id="KW-1185">Reference proteome</keyword>
<dbReference type="InterPro" id="IPR053932">
    <property type="entry name" value="GeBP-like_DBD"/>
</dbReference>
<dbReference type="PANTHER" id="PTHR31662">
    <property type="entry name" value="BNAANNG10740D PROTEIN-RELATED"/>
    <property type="match status" value="1"/>
</dbReference>
<feature type="compositionally biased region" description="Acidic residues" evidence="3">
    <location>
        <begin position="21"/>
        <end position="59"/>
    </location>
</feature>
<dbReference type="GO" id="GO:0005634">
    <property type="term" value="C:nucleus"/>
    <property type="evidence" value="ECO:0007669"/>
    <property type="project" value="TreeGrafter"/>
</dbReference>
<accession>A0AAW1IQ48</accession>
<evidence type="ECO:0000256" key="3">
    <source>
        <dbReference type="SAM" id="MobiDB-lite"/>
    </source>
</evidence>
<protein>
    <recommendedName>
        <fullName evidence="4">Glabrous enhancer-binding protein-like DBD domain-containing protein</fullName>
    </recommendedName>
</protein>
<reference evidence="5" key="1">
    <citation type="submission" date="2024-03" db="EMBL/GenBank/DDBJ databases">
        <title>WGS assembly of Saponaria officinalis var. Norfolk2.</title>
        <authorList>
            <person name="Jenkins J."/>
            <person name="Shu S."/>
            <person name="Grimwood J."/>
            <person name="Barry K."/>
            <person name="Goodstein D."/>
            <person name="Schmutz J."/>
            <person name="Leebens-Mack J."/>
            <person name="Osbourn A."/>
        </authorList>
    </citation>
    <scope>NUCLEOTIDE SEQUENCE [LARGE SCALE GENOMIC DNA]</scope>
    <source>
        <strain evidence="5">JIC</strain>
    </source>
</reference>
<dbReference type="Proteomes" id="UP001443914">
    <property type="component" value="Unassembled WGS sequence"/>
</dbReference>
<dbReference type="GO" id="GO:0006355">
    <property type="term" value="P:regulation of DNA-templated transcription"/>
    <property type="evidence" value="ECO:0007669"/>
    <property type="project" value="InterPro"/>
</dbReference>
<evidence type="ECO:0000256" key="2">
    <source>
        <dbReference type="SAM" id="Coils"/>
    </source>
</evidence>
<name>A0AAW1IQ48_SAPOF</name>
<feature type="region of interest" description="Disordered" evidence="3">
    <location>
        <begin position="1"/>
        <end position="62"/>
    </location>
</feature>
<dbReference type="Pfam" id="PF04504">
    <property type="entry name" value="GeBP-like_DBD"/>
    <property type="match status" value="1"/>
</dbReference>
<sequence>MADDDHRLHHHHHPNHPLFPTDDDDLDEDDVVSSQSDSDDDVDVDVDADDPCNASDDDVVLPPSSTAVTVALTPPPPPAAAAAVAAVPVMERKPIDDSRRLFQRLWTDEDEIELLRGFLEYTAARGGATASGHHHDTAAFYDQIKNKLQLEFNKNQLVEKLRRLKKKYRNVLSKMNSGNGKEFVFKSPHDQATFEISSKIWTNLSANYRGGGGGGGGSSSSAIVVAEFDDDDQNPNPNPNYNPVPISAATPPRPPNSSYVISHINLNSTTPGGSGGGFDMSLTNPSSLGSGALSKLSTRKKPRIVKTETGNMNNTNNIANVNNNNNNNNNNNVNSVNNVGVSTPLQGLVEETVRNCLSPVLKDLINSATIGASTTTPTPGGVGNPGFKGVGTLALNAVPLNFSGVKVPGMNSDVGMDEKWRKQQIMELEVYSKRLELVQDQIKLSLEELRSMES</sequence>
<evidence type="ECO:0000259" key="4">
    <source>
        <dbReference type="Pfam" id="PF04504"/>
    </source>
</evidence>
<dbReference type="EMBL" id="JBDFQZ010000009">
    <property type="protein sequence ID" value="KAK9691787.1"/>
    <property type="molecule type" value="Genomic_DNA"/>
</dbReference>
<keyword evidence="2" id="KW-0175">Coiled coil</keyword>
<dbReference type="InterPro" id="IPR007592">
    <property type="entry name" value="GEBP"/>
</dbReference>
<evidence type="ECO:0000313" key="5">
    <source>
        <dbReference type="EMBL" id="KAK9691787.1"/>
    </source>
</evidence>
<feature type="domain" description="Glabrous enhancer-binding protein-like DBD" evidence="4">
    <location>
        <begin position="102"/>
        <end position="201"/>
    </location>
</feature>